<dbReference type="PANTHER" id="PTHR37313">
    <property type="entry name" value="UPF0749 PROTEIN RV1825"/>
    <property type="match status" value="1"/>
</dbReference>
<evidence type="ECO:0000256" key="1">
    <source>
        <dbReference type="ARBA" id="ARBA00009108"/>
    </source>
</evidence>
<sequence>MLGAVFAGLVVALAAVTAGGDGGSASVRADPRPYGAGLAGLADVVAADRAGVDRARGRLAQLRAAGPDAPPTAVAPSSAARAPSAGALEQAGLAETHGAAVTVTLDDTPRERRAGPFPPGLRPPVADDLVVHQQDVQAVVNALWAGGARAMTIMGKRVTARTAVRCVGNTLRLEDGVYAPPFVISAIGDQHRLGTALEDDPDVVLYRQYVDAYGLGYDVRMVPNATFPAASLPSARYATPLPG</sequence>
<dbReference type="GO" id="GO:0005886">
    <property type="term" value="C:plasma membrane"/>
    <property type="evidence" value="ECO:0007669"/>
    <property type="project" value="TreeGrafter"/>
</dbReference>
<dbReference type="OrthoDB" id="3214641at2"/>
<organism evidence="2 3">
    <name type="scientific">Pseudofrankia asymbiotica</name>
    <dbReference type="NCBI Taxonomy" id="1834516"/>
    <lineage>
        <taxon>Bacteria</taxon>
        <taxon>Bacillati</taxon>
        <taxon>Actinomycetota</taxon>
        <taxon>Actinomycetes</taxon>
        <taxon>Frankiales</taxon>
        <taxon>Frankiaceae</taxon>
        <taxon>Pseudofrankia</taxon>
    </lineage>
</organism>
<evidence type="ECO:0008006" key="4">
    <source>
        <dbReference type="Google" id="ProtNLM"/>
    </source>
</evidence>
<accession>A0A1V2IBX6</accession>
<dbReference type="InterPro" id="IPR010273">
    <property type="entry name" value="DUF881"/>
</dbReference>
<reference evidence="3" key="1">
    <citation type="submission" date="2016-10" db="EMBL/GenBank/DDBJ databases">
        <title>Frankia sp. NRRL B-16386 Genome sequencing.</title>
        <authorList>
            <person name="Ghodhbane-Gtari F."/>
            <person name="Swanson E."/>
            <person name="Gueddou A."/>
            <person name="Hezbri K."/>
            <person name="Ktari K."/>
            <person name="Nouioui I."/>
            <person name="Morris K."/>
            <person name="Simpson S."/>
            <person name="Abebe-Akele F."/>
            <person name="Thomas K."/>
            <person name="Gtari M."/>
            <person name="Tisa L.S."/>
        </authorList>
    </citation>
    <scope>NUCLEOTIDE SEQUENCE [LARGE SCALE GENOMIC DNA]</scope>
    <source>
        <strain evidence="3">NRRL B-16386</strain>
    </source>
</reference>
<dbReference type="Proteomes" id="UP000188929">
    <property type="component" value="Unassembled WGS sequence"/>
</dbReference>
<name>A0A1V2IBX6_9ACTN</name>
<gene>
    <name evidence="2" type="ORF">BL253_12615</name>
</gene>
<dbReference type="AlphaFoldDB" id="A0A1V2IBX6"/>
<dbReference type="PANTHER" id="PTHR37313:SF4">
    <property type="entry name" value="CONSERVED MEMBRANE PROTEIN-RELATED"/>
    <property type="match status" value="1"/>
</dbReference>
<evidence type="ECO:0000313" key="3">
    <source>
        <dbReference type="Proteomes" id="UP000188929"/>
    </source>
</evidence>
<comment type="similarity">
    <text evidence="1">Belongs to the UPF0749 family.</text>
</comment>
<dbReference type="EMBL" id="MOMC01000024">
    <property type="protein sequence ID" value="ONH30674.1"/>
    <property type="molecule type" value="Genomic_DNA"/>
</dbReference>
<proteinExistence type="inferred from homology"/>
<dbReference type="Pfam" id="PF05949">
    <property type="entry name" value="DUF881"/>
    <property type="match status" value="1"/>
</dbReference>
<dbReference type="STRING" id="1834516.BL253_12615"/>
<keyword evidence="3" id="KW-1185">Reference proteome</keyword>
<protein>
    <recommendedName>
        <fullName evidence="4">DUF881 domain-containing protein</fullName>
    </recommendedName>
</protein>
<dbReference type="Gene3D" id="3.30.70.1880">
    <property type="entry name" value="Protein of unknown function DUF881"/>
    <property type="match status" value="1"/>
</dbReference>
<comment type="caution">
    <text evidence="2">The sequence shown here is derived from an EMBL/GenBank/DDBJ whole genome shotgun (WGS) entry which is preliminary data.</text>
</comment>
<evidence type="ECO:0000313" key="2">
    <source>
        <dbReference type="EMBL" id="ONH30674.1"/>
    </source>
</evidence>